<dbReference type="Proteomes" id="UP000789525">
    <property type="component" value="Unassembled WGS sequence"/>
</dbReference>
<evidence type="ECO:0000313" key="1">
    <source>
        <dbReference type="EMBL" id="CAG8674771.1"/>
    </source>
</evidence>
<protein>
    <submittedName>
        <fullName evidence="1">10373_t:CDS:1</fullName>
    </submittedName>
</protein>
<feature type="non-terminal residue" evidence="1">
    <location>
        <position position="213"/>
    </location>
</feature>
<accession>A0ACA9NXZ5</accession>
<sequence length="213" mass="24446">MTERGGTDITPAELTTIRAAQPLPAILPSFLEPMPVETLRAMDIPVNNPQYSYQFKDIPPRPGPYASRPVLLDYLGKLEDILYRCLEQMSYDHAQKIIMEIENGIIRQKLWGKHKDRQRVTHVNTGARVLTSDQSIQALYEVDRKRLMGAVLKEMAPILKELRTFQDDGEKELIRKEQEEEDVAIKAHKIEQKALSELSKQYESAKVALARYD</sequence>
<dbReference type="EMBL" id="CAJVPT010025406">
    <property type="protein sequence ID" value="CAG8674771.1"/>
    <property type="molecule type" value="Genomic_DNA"/>
</dbReference>
<name>A0ACA9NXZ5_9GLOM</name>
<gene>
    <name evidence="1" type="ORF">ACOLOM_LOCUS9088</name>
</gene>
<evidence type="ECO:0000313" key="2">
    <source>
        <dbReference type="Proteomes" id="UP000789525"/>
    </source>
</evidence>
<proteinExistence type="predicted"/>
<comment type="caution">
    <text evidence="1">The sequence shown here is derived from an EMBL/GenBank/DDBJ whole genome shotgun (WGS) entry which is preliminary data.</text>
</comment>
<organism evidence="1 2">
    <name type="scientific">Acaulospora colombiana</name>
    <dbReference type="NCBI Taxonomy" id="27376"/>
    <lineage>
        <taxon>Eukaryota</taxon>
        <taxon>Fungi</taxon>
        <taxon>Fungi incertae sedis</taxon>
        <taxon>Mucoromycota</taxon>
        <taxon>Glomeromycotina</taxon>
        <taxon>Glomeromycetes</taxon>
        <taxon>Diversisporales</taxon>
        <taxon>Acaulosporaceae</taxon>
        <taxon>Acaulospora</taxon>
    </lineage>
</organism>
<reference evidence="1" key="1">
    <citation type="submission" date="2021-06" db="EMBL/GenBank/DDBJ databases">
        <authorList>
            <person name="Kallberg Y."/>
            <person name="Tangrot J."/>
            <person name="Rosling A."/>
        </authorList>
    </citation>
    <scope>NUCLEOTIDE SEQUENCE</scope>
    <source>
        <strain evidence="1">CL356</strain>
    </source>
</reference>
<keyword evidence="2" id="KW-1185">Reference proteome</keyword>